<reference evidence="2" key="1">
    <citation type="submission" date="2018-09" db="EMBL/GenBank/DDBJ databases">
        <authorList>
            <person name="Livingstone P.G."/>
            <person name="Whitworth D.E."/>
        </authorList>
    </citation>
    <scope>NUCLEOTIDE SEQUENCE [LARGE SCALE GENOMIC DNA]</scope>
    <source>
        <strain evidence="2">CA054A</strain>
    </source>
</reference>
<evidence type="ECO:0000313" key="2">
    <source>
        <dbReference type="Proteomes" id="UP000268094"/>
    </source>
</evidence>
<dbReference type="AlphaFoldDB" id="A0A3A8JQQ9"/>
<protein>
    <recommendedName>
        <fullName evidence="3">Serine/threonine protein kinase</fullName>
    </recommendedName>
</protein>
<evidence type="ECO:0008006" key="3">
    <source>
        <dbReference type="Google" id="ProtNLM"/>
    </source>
</evidence>
<sequence length="178" mass="19246">MTQTNDTLSLPHTPKPTKKGLDARAIRALGLVVACTSFACTRARVLPAALPPARCPLGAVQAMEKLGIAMGQRQPAVFIQGRPRYITVRDGLVKVHLVGDMGRMPDRTVLSGQLFVRDRVFGRLTWATPPTGDSFPVCLEIRSENDARGMARKDGDENSSSSALIFTTGDVKAVPEFE</sequence>
<proteinExistence type="predicted"/>
<organism evidence="1 2">
    <name type="scientific">Corallococcus terminator</name>
    <dbReference type="NCBI Taxonomy" id="2316733"/>
    <lineage>
        <taxon>Bacteria</taxon>
        <taxon>Pseudomonadati</taxon>
        <taxon>Myxococcota</taxon>
        <taxon>Myxococcia</taxon>
        <taxon>Myxococcales</taxon>
        <taxon>Cystobacterineae</taxon>
        <taxon>Myxococcaceae</taxon>
        <taxon>Corallococcus</taxon>
    </lineage>
</organism>
<comment type="caution">
    <text evidence="1">The sequence shown here is derived from an EMBL/GenBank/DDBJ whole genome shotgun (WGS) entry which is preliminary data.</text>
</comment>
<keyword evidence="2" id="KW-1185">Reference proteome</keyword>
<gene>
    <name evidence="1" type="ORF">D7V88_00010</name>
</gene>
<name>A0A3A8JQQ9_9BACT</name>
<dbReference type="Proteomes" id="UP000268094">
    <property type="component" value="Unassembled WGS sequence"/>
</dbReference>
<dbReference type="EMBL" id="RAVZ01000001">
    <property type="protein sequence ID" value="RKG94140.1"/>
    <property type="molecule type" value="Genomic_DNA"/>
</dbReference>
<evidence type="ECO:0000313" key="1">
    <source>
        <dbReference type="EMBL" id="RKG94140.1"/>
    </source>
</evidence>
<accession>A0A3A8JQQ9</accession>